<keyword evidence="2" id="KW-1185">Reference proteome</keyword>
<dbReference type="EMBL" id="JAIWYP010000001">
    <property type="protein sequence ID" value="KAH3887908.1"/>
    <property type="molecule type" value="Genomic_DNA"/>
</dbReference>
<reference evidence="1" key="2">
    <citation type="submission" date="2020-11" db="EMBL/GenBank/DDBJ databases">
        <authorList>
            <person name="McCartney M.A."/>
            <person name="Auch B."/>
            <person name="Kono T."/>
            <person name="Mallez S."/>
            <person name="Becker A."/>
            <person name="Gohl D.M."/>
            <person name="Silverstein K.A.T."/>
            <person name="Koren S."/>
            <person name="Bechman K.B."/>
            <person name="Herman A."/>
            <person name="Abrahante J.E."/>
            <person name="Garbe J."/>
        </authorList>
    </citation>
    <scope>NUCLEOTIDE SEQUENCE</scope>
    <source>
        <strain evidence="1">Duluth1</strain>
        <tissue evidence="1">Whole animal</tissue>
    </source>
</reference>
<protein>
    <submittedName>
        <fullName evidence="1">Uncharacterized protein</fullName>
    </submittedName>
</protein>
<gene>
    <name evidence="1" type="ORF">DPMN_011930</name>
</gene>
<dbReference type="Proteomes" id="UP000828390">
    <property type="component" value="Unassembled WGS sequence"/>
</dbReference>
<accession>A0A9D4S2C8</accession>
<reference evidence="1" key="1">
    <citation type="journal article" date="2019" name="bioRxiv">
        <title>The Genome of the Zebra Mussel, Dreissena polymorpha: A Resource for Invasive Species Research.</title>
        <authorList>
            <person name="McCartney M.A."/>
            <person name="Auch B."/>
            <person name="Kono T."/>
            <person name="Mallez S."/>
            <person name="Zhang Y."/>
            <person name="Obille A."/>
            <person name="Becker A."/>
            <person name="Abrahante J.E."/>
            <person name="Garbe J."/>
            <person name="Badalamenti J.P."/>
            <person name="Herman A."/>
            <person name="Mangelson H."/>
            <person name="Liachko I."/>
            <person name="Sullivan S."/>
            <person name="Sone E.D."/>
            <person name="Koren S."/>
            <person name="Silverstein K.A.T."/>
            <person name="Beckman K.B."/>
            <person name="Gohl D.M."/>
        </authorList>
    </citation>
    <scope>NUCLEOTIDE SEQUENCE</scope>
    <source>
        <strain evidence="1">Duluth1</strain>
        <tissue evidence="1">Whole animal</tissue>
    </source>
</reference>
<dbReference type="AlphaFoldDB" id="A0A9D4S2C8"/>
<comment type="caution">
    <text evidence="1">The sequence shown here is derived from an EMBL/GenBank/DDBJ whole genome shotgun (WGS) entry which is preliminary data.</text>
</comment>
<sequence length="101" mass="11051">MSSVTVTTAINQNVVPTTLPYFADASSAYTDSEQLPVTLPCTSVLPTNSTIKEGTGIGSKEIRKALLGNENVTLIPQVSFQRKKCPLFPVVRPLKPWFQRD</sequence>
<evidence type="ECO:0000313" key="2">
    <source>
        <dbReference type="Proteomes" id="UP000828390"/>
    </source>
</evidence>
<name>A0A9D4S2C8_DREPO</name>
<evidence type="ECO:0000313" key="1">
    <source>
        <dbReference type="EMBL" id="KAH3887908.1"/>
    </source>
</evidence>
<organism evidence="1 2">
    <name type="scientific">Dreissena polymorpha</name>
    <name type="common">Zebra mussel</name>
    <name type="synonym">Mytilus polymorpha</name>
    <dbReference type="NCBI Taxonomy" id="45954"/>
    <lineage>
        <taxon>Eukaryota</taxon>
        <taxon>Metazoa</taxon>
        <taxon>Spiralia</taxon>
        <taxon>Lophotrochozoa</taxon>
        <taxon>Mollusca</taxon>
        <taxon>Bivalvia</taxon>
        <taxon>Autobranchia</taxon>
        <taxon>Heteroconchia</taxon>
        <taxon>Euheterodonta</taxon>
        <taxon>Imparidentia</taxon>
        <taxon>Neoheterodontei</taxon>
        <taxon>Myida</taxon>
        <taxon>Dreissenoidea</taxon>
        <taxon>Dreissenidae</taxon>
        <taxon>Dreissena</taxon>
    </lineage>
</organism>
<proteinExistence type="predicted"/>